<keyword evidence="2" id="KW-0378">Hydrolase</keyword>
<dbReference type="PANTHER" id="PTHR43135">
    <property type="entry name" value="ALPHA-D-RIBOSE 1-METHYLPHOSPHONATE 5-TRIPHOSPHATE DIPHOSPHATASE"/>
    <property type="match status" value="1"/>
</dbReference>
<dbReference type="InterPro" id="IPR051781">
    <property type="entry name" value="Metallo-dep_Hydrolase"/>
</dbReference>
<dbReference type="AlphaFoldDB" id="A0A1S1V4I4"/>
<dbReference type="RefSeq" id="WP_245674485.1">
    <property type="nucleotide sequence ID" value="NZ_MKIE01000010.1"/>
</dbReference>
<dbReference type="Gene3D" id="3.20.20.140">
    <property type="entry name" value="Metal-dependent hydrolases"/>
    <property type="match status" value="1"/>
</dbReference>
<evidence type="ECO:0000313" key="2">
    <source>
        <dbReference type="EMBL" id="OHW61586.1"/>
    </source>
</evidence>
<organism evidence="2 3">
    <name type="scientific">Andreesenia angusta</name>
    <dbReference type="NCBI Taxonomy" id="39480"/>
    <lineage>
        <taxon>Bacteria</taxon>
        <taxon>Bacillati</taxon>
        <taxon>Bacillota</taxon>
        <taxon>Tissierellia</taxon>
        <taxon>Tissierellales</taxon>
        <taxon>Gottschalkiaceae</taxon>
        <taxon>Andreesenia</taxon>
    </lineage>
</organism>
<sequence>MSKMLIKNGTLYTMGEKGIVEKGDILIEDGIIKEIGENIEIEEGDVFDVSGAFVMPGMIDAHCHVGLSEEGISKSVDDSNEMNDPVTPQLRVIDGINPLDMGFRDAYQNGITTLGIAPGSANIVAGQFAVMKTFGNRVDYMAIDEKNGIKVSLGENPISVYGKSGKTPATRMAVAAILRETLLKAEEYMDLKSRALDEDRDEPSFDMKYEAMLDVIDGSIPLRIHVHRSDDIFTAIRIAREFNLDIVLEHCTEGHFIADQLAEEGYPVVLGPGLTDKSKYELRNLSFKTPAELVKRGIKVAIMTDAPEVPIKYLPICAGLAVKEGLDEYEALKCITINPAEILRVDDRVGSLEVGKEADIAVFSGNPIRDIYSKNILTMINGVIVHIMAQKEEVQDEQADKQ</sequence>
<evidence type="ECO:0000313" key="3">
    <source>
        <dbReference type="Proteomes" id="UP000180254"/>
    </source>
</evidence>
<dbReference type="EMBL" id="MKIE01000010">
    <property type="protein sequence ID" value="OHW61586.1"/>
    <property type="molecule type" value="Genomic_DNA"/>
</dbReference>
<name>A0A1S1V4I4_9FIRM</name>
<proteinExistence type="predicted"/>
<dbReference type="Gene3D" id="2.30.40.10">
    <property type="entry name" value="Urease, subunit C, domain 1"/>
    <property type="match status" value="1"/>
</dbReference>
<dbReference type="PANTHER" id="PTHR43135:SF3">
    <property type="entry name" value="ALPHA-D-RIBOSE 1-METHYLPHOSPHONATE 5-TRIPHOSPHATE DIPHOSPHATASE"/>
    <property type="match status" value="1"/>
</dbReference>
<protein>
    <submittedName>
        <fullName evidence="2">D-phenylhydantoinase</fullName>
        <ecNumber evidence="2">3.5.2.-</ecNumber>
    </submittedName>
</protein>
<keyword evidence="3" id="KW-1185">Reference proteome</keyword>
<dbReference type="InterPro" id="IPR011059">
    <property type="entry name" value="Metal-dep_hydrolase_composite"/>
</dbReference>
<gene>
    <name evidence="2" type="primary">hyuA</name>
    <name evidence="2" type="ORF">EUAN_20240</name>
</gene>
<dbReference type="CDD" id="cd01309">
    <property type="entry name" value="Met_dep_hydrolase_C"/>
    <property type="match status" value="1"/>
</dbReference>
<evidence type="ECO:0000259" key="1">
    <source>
        <dbReference type="Pfam" id="PF01979"/>
    </source>
</evidence>
<dbReference type="Pfam" id="PF01979">
    <property type="entry name" value="Amidohydro_1"/>
    <property type="match status" value="1"/>
</dbReference>
<feature type="domain" description="Amidohydrolase-related" evidence="1">
    <location>
        <begin position="290"/>
        <end position="383"/>
    </location>
</feature>
<reference evidence="2 3" key="1">
    <citation type="submission" date="2016-09" db="EMBL/GenBank/DDBJ databases">
        <title>Genome sequence of Eubacterium angustum.</title>
        <authorList>
            <person name="Poehlein A."/>
            <person name="Daniel R."/>
        </authorList>
    </citation>
    <scope>NUCLEOTIDE SEQUENCE [LARGE SCALE GENOMIC DNA]</scope>
    <source>
        <strain evidence="2 3">DSM 1989</strain>
    </source>
</reference>
<dbReference type="EC" id="3.5.2.-" evidence="2"/>
<dbReference type="InterPro" id="IPR006680">
    <property type="entry name" value="Amidohydro-rel"/>
</dbReference>
<dbReference type="STRING" id="39480.EUAN_20240"/>
<dbReference type="Proteomes" id="UP000180254">
    <property type="component" value="Unassembled WGS sequence"/>
</dbReference>
<dbReference type="SUPFAM" id="SSF51338">
    <property type="entry name" value="Composite domain of metallo-dependent hydrolases"/>
    <property type="match status" value="1"/>
</dbReference>
<dbReference type="InterPro" id="IPR032466">
    <property type="entry name" value="Metal_Hydrolase"/>
</dbReference>
<dbReference type="SUPFAM" id="SSF51556">
    <property type="entry name" value="Metallo-dependent hydrolases"/>
    <property type="match status" value="1"/>
</dbReference>
<dbReference type="GO" id="GO:0016810">
    <property type="term" value="F:hydrolase activity, acting on carbon-nitrogen (but not peptide) bonds"/>
    <property type="evidence" value="ECO:0007669"/>
    <property type="project" value="InterPro"/>
</dbReference>
<accession>A0A1S1V4I4</accession>
<comment type="caution">
    <text evidence="2">The sequence shown here is derived from an EMBL/GenBank/DDBJ whole genome shotgun (WGS) entry which is preliminary data.</text>
</comment>